<dbReference type="InterPro" id="IPR050091">
    <property type="entry name" value="PKS_NRPS_Biosynth_Enz"/>
</dbReference>
<evidence type="ECO:0000313" key="4">
    <source>
        <dbReference type="EMBL" id="TDG19035.1"/>
    </source>
</evidence>
<evidence type="ECO:0000256" key="1">
    <source>
        <dbReference type="ARBA" id="ARBA00022450"/>
    </source>
</evidence>
<protein>
    <recommendedName>
        <fullName evidence="3">Beta-ketoacyl synthase-like N-terminal domain-containing protein</fullName>
    </recommendedName>
</protein>
<dbReference type="GO" id="GO:0006633">
    <property type="term" value="P:fatty acid biosynthetic process"/>
    <property type="evidence" value="ECO:0007669"/>
    <property type="project" value="TreeGrafter"/>
</dbReference>
<dbReference type="AlphaFoldDB" id="A0A4R5M1A2"/>
<evidence type="ECO:0000313" key="5">
    <source>
        <dbReference type="Proteomes" id="UP000295722"/>
    </source>
</evidence>
<evidence type="ECO:0000256" key="2">
    <source>
        <dbReference type="ARBA" id="ARBA00022553"/>
    </source>
</evidence>
<dbReference type="SUPFAM" id="SSF53901">
    <property type="entry name" value="Thiolase-like"/>
    <property type="match status" value="1"/>
</dbReference>
<dbReference type="GO" id="GO:0005737">
    <property type="term" value="C:cytoplasm"/>
    <property type="evidence" value="ECO:0007669"/>
    <property type="project" value="TreeGrafter"/>
</dbReference>
<dbReference type="GO" id="GO:0005886">
    <property type="term" value="C:plasma membrane"/>
    <property type="evidence" value="ECO:0007669"/>
    <property type="project" value="TreeGrafter"/>
</dbReference>
<dbReference type="PANTHER" id="PTHR43775:SF37">
    <property type="entry name" value="SI:DKEY-61P9.11"/>
    <property type="match status" value="1"/>
</dbReference>
<dbReference type="GO" id="GO:0004312">
    <property type="term" value="F:fatty acid synthase activity"/>
    <property type="evidence" value="ECO:0007669"/>
    <property type="project" value="TreeGrafter"/>
</dbReference>
<dbReference type="OrthoDB" id="9778690at2"/>
<sequence>MLPPESTCEPLGRAAIAEQSLAGSRTGVFVGQMHHDYEVLLRVQSAGFETRPRFAAGSATSIAVRRIARYFDRHGPALSVDTVCSSSLAAIHLARASLLAAHSEVANAGGVNSAARRSAIRRGRLGPDGCLVWGDRARRRAVGSAAD</sequence>
<keyword evidence="2" id="KW-0597">Phosphoprotein</keyword>
<dbReference type="InterPro" id="IPR016039">
    <property type="entry name" value="Thiolase-like"/>
</dbReference>
<reference evidence="4 5" key="1">
    <citation type="submission" date="2019-03" db="EMBL/GenBank/DDBJ databases">
        <title>Paraburkholderia sp. 4M-K11, isolated from subtropical forest soil.</title>
        <authorList>
            <person name="Gao Z.-H."/>
            <person name="Qiu L.-H."/>
        </authorList>
    </citation>
    <scope>NUCLEOTIDE SEQUENCE [LARGE SCALE GENOMIC DNA]</scope>
    <source>
        <strain evidence="4 5">4M-K11</strain>
    </source>
</reference>
<comment type="caution">
    <text evidence="4">The sequence shown here is derived from an EMBL/GenBank/DDBJ whole genome shotgun (WGS) entry which is preliminary data.</text>
</comment>
<dbReference type="GO" id="GO:0071770">
    <property type="term" value="P:DIM/DIP cell wall layer assembly"/>
    <property type="evidence" value="ECO:0007669"/>
    <property type="project" value="TreeGrafter"/>
</dbReference>
<dbReference type="EMBL" id="SMRP01000025">
    <property type="protein sequence ID" value="TDG19035.1"/>
    <property type="molecule type" value="Genomic_DNA"/>
</dbReference>
<keyword evidence="1" id="KW-0596">Phosphopantetheine</keyword>
<gene>
    <name evidence="4" type="ORF">EYW47_32230</name>
</gene>
<feature type="domain" description="Beta-ketoacyl synthase-like N-terminal" evidence="3">
    <location>
        <begin position="9"/>
        <end position="119"/>
    </location>
</feature>
<evidence type="ECO:0000259" key="3">
    <source>
        <dbReference type="Pfam" id="PF00109"/>
    </source>
</evidence>
<dbReference type="Proteomes" id="UP000295722">
    <property type="component" value="Unassembled WGS sequence"/>
</dbReference>
<dbReference type="Gene3D" id="3.40.47.10">
    <property type="match status" value="1"/>
</dbReference>
<proteinExistence type="predicted"/>
<dbReference type="Pfam" id="PF00109">
    <property type="entry name" value="ketoacyl-synt"/>
    <property type="match status" value="1"/>
</dbReference>
<keyword evidence="5" id="KW-1185">Reference proteome</keyword>
<accession>A0A4R5M1A2</accession>
<dbReference type="PANTHER" id="PTHR43775">
    <property type="entry name" value="FATTY ACID SYNTHASE"/>
    <property type="match status" value="1"/>
</dbReference>
<dbReference type="InterPro" id="IPR014030">
    <property type="entry name" value="Ketoacyl_synth_N"/>
</dbReference>
<organism evidence="4 5">
    <name type="scientific">Paraburkholderia silviterrae</name>
    <dbReference type="NCBI Taxonomy" id="2528715"/>
    <lineage>
        <taxon>Bacteria</taxon>
        <taxon>Pseudomonadati</taxon>
        <taxon>Pseudomonadota</taxon>
        <taxon>Betaproteobacteria</taxon>
        <taxon>Burkholderiales</taxon>
        <taxon>Burkholderiaceae</taxon>
        <taxon>Paraburkholderia</taxon>
    </lineage>
</organism>
<name>A0A4R5M1A2_9BURK</name>